<name>A0AAW1LDD2_SAPOF</name>
<dbReference type="Gene3D" id="1.10.8.850">
    <property type="entry name" value="Histone-lysine N methyltransferase , C-terminal domain-like"/>
    <property type="match status" value="1"/>
</dbReference>
<keyword evidence="4" id="KW-1185">Reference proteome</keyword>
<evidence type="ECO:0000313" key="3">
    <source>
        <dbReference type="EMBL" id="KAK9733797.1"/>
    </source>
</evidence>
<proteinExistence type="predicted"/>
<feature type="compositionally biased region" description="Polar residues" evidence="1">
    <location>
        <begin position="157"/>
        <end position="170"/>
    </location>
</feature>
<feature type="region of interest" description="Disordered" evidence="1">
    <location>
        <begin position="217"/>
        <end position="260"/>
    </location>
</feature>
<dbReference type="EMBL" id="JBDFQZ010000004">
    <property type="protein sequence ID" value="KAK9733798.1"/>
    <property type="molecule type" value="Genomic_DNA"/>
</dbReference>
<evidence type="ECO:0000313" key="4">
    <source>
        <dbReference type="Proteomes" id="UP001443914"/>
    </source>
</evidence>
<feature type="compositionally biased region" description="Basic and acidic residues" evidence="1">
    <location>
        <begin position="236"/>
        <end position="246"/>
    </location>
</feature>
<dbReference type="Proteomes" id="UP001443914">
    <property type="component" value="Unassembled WGS sequence"/>
</dbReference>
<dbReference type="EMBL" id="JBDFQZ010000004">
    <property type="protein sequence ID" value="KAK9733793.1"/>
    <property type="molecule type" value="Genomic_DNA"/>
</dbReference>
<gene>
    <name evidence="3" type="ORF">RND81_04G092800</name>
</gene>
<dbReference type="EMBL" id="JBDFQZ010000004">
    <property type="protein sequence ID" value="KAK9733796.1"/>
    <property type="molecule type" value="Genomic_DNA"/>
</dbReference>
<reference evidence="3 4" key="1">
    <citation type="submission" date="2024-03" db="EMBL/GenBank/DDBJ databases">
        <title>WGS assembly of Saponaria officinalis var. Norfolk2.</title>
        <authorList>
            <person name="Jenkins J."/>
            <person name="Shu S."/>
            <person name="Grimwood J."/>
            <person name="Barry K."/>
            <person name="Goodstein D."/>
            <person name="Schmutz J."/>
            <person name="Leebens-Mack J."/>
            <person name="Osbourn A."/>
        </authorList>
    </citation>
    <scope>NUCLEOTIDE SEQUENCE [LARGE SCALE GENOMIC DNA]</scope>
    <source>
        <strain evidence="4">cv. Norfolk2</strain>
        <strain evidence="3">JIC</strain>
        <tissue evidence="3">Leaf</tissue>
    </source>
</reference>
<feature type="region of interest" description="Disordered" evidence="1">
    <location>
        <begin position="61"/>
        <end position="192"/>
    </location>
</feature>
<sequence length="346" mass="37663">MAPVSKDRVKAAFRAMKDIGITEDKTKPALKKLLKVFDKNWDAIEEENYRVLADAIFEYEENESVEREKKKSENAERMEASELAAGLDGPMPDEMMEDEPERPLKRLRLKHQGQGAPSNGQPSLSIGAGAGALKIPKPEPGEPMTESPLARNKGKQPVSSSNATASTGRTQPPARDKRAQAPSGKQKQPQMNLLIKPKDEPFTDDLVSIEPLAVVHPEPLNKEPPATPGNQGIQDGEIRGTEDGVDKGMPSTAQEDLSDRSPAKIGIAASTLGEVKIYLTCNPGFKLHMPDIEAVLKKVNENCLMSYNITDPEFCVSEVMREFCDCVVELGKVTTDAAAAEGFEGQ</sequence>
<accession>A0AAW1LDD2</accession>
<feature type="compositionally biased region" description="Polar residues" evidence="1">
    <location>
        <begin position="115"/>
        <end position="124"/>
    </location>
</feature>
<evidence type="ECO:0000256" key="1">
    <source>
        <dbReference type="SAM" id="MobiDB-lite"/>
    </source>
</evidence>
<organism evidence="3 4">
    <name type="scientific">Saponaria officinalis</name>
    <name type="common">Common soapwort</name>
    <name type="synonym">Lychnis saponaria</name>
    <dbReference type="NCBI Taxonomy" id="3572"/>
    <lineage>
        <taxon>Eukaryota</taxon>
        <taxon>Viridiplantae</taxon>
        <taxon>Streptophyta</taxon>
        <taxon>Embryophyta</taxon>
        <taxon>Tracheophyta</taxon>
        <taxon>Spermatophyta</taxon>
        <taxon>Magnoliopsida</taxon>
        <taxon>eudicotyledons</taxon>
        <taxon>Gunneridae</taxon>
        <taxon>Pentapetalae</taxon>
        <taxon>Caryophyllales</taxon>
        <taxon>Caryophyllaceae</taxon>
        <taxon>Caryophylleae</taxon>
        <taxon>Saponaria</taxon>
    </lineage>
</organism>
<dbReference type="PANTHER" id="PTHR46450:SF1">
    <property type="entry name" value="INACTIVE HISTONE-LYSINE N-METHYLTRANSFERASE SUVR1-RELATED"/>
    <property type="match status" value="1"/>
</dbReference>
<dbReference type="InterPro" id="IPR018848">
    <property type="entry name" value="WIYLD_domain"/>
</dbReference>
<dbReference type="AlphaFoldDB" id="A0AAW1LDD2"/>
<dbReference type="EMBL" id="JBDFQZ010000004">
    <property type="protein sequence ID" value="KAK9733795.1"/>
    <property type="molecule type" value="Genomic_DNA"/>
</dbReference>
<dbReference type="EMBL" id="JBDFQZ010000004">
    <property type="protein sequence ID" value="KAK9733792.1"/>
    <property type="molecule type" value="Genomic_DNA"/>
</dbReference>
<feature type="compositionally biased region" description="Basic and acidic residues" evidence="1">
    <location>
        <begin position="64"/>
        <end position="80"/>
    </location>
</feature>
<dbReference type="InterPro" id="IPR043017">
    <property type="entry name" value="WIYLD_dom_sf"/>
</dbReference>
<dbReference type="EMBL" id="JBDFQZ010000004">
    <property type="protein sequence ID" value="KAK9733797.1"/>
    <property type="molecule type" value="Genomic_DNA"/>
</dbReference>
<comment type="caution">
    <text evidence="3">The sequence shown here is derived from an EMBL/GenBank/DDBJ whole genome shotgun (WGS) entry which is preliminary data.</text>
</comment>
<dbReference type="EMBL" id="JBDFQZ010000004">
    <property type="protein sequence ID" value="KAK9733794.1"/>
    <property type="molecule type" value="Genomic_DNA"/>
</dbReference>
<feature type="domain" description="WIYLD" evidence="2">
    <location>
        <begin position="5"/>
        <end position="62"/>
    </location>
</feature>
<dbReference type="Pfam" id="PF10440">
    <property type="entry name" value="WIYLD"/>
    <property type="match status" value="1"/>
</dbReference>
<dbReference type="PANTHER" id="PTHR46450">
    <property type="entry name" value="INACTIVE HISTONE-LYSINE N-METHYLTRANSFERASE SUVR1-RELATED"/>
    <property type="match status" value="1"/>
</dbReference>
<protein>
    <recommendedName>
        <fullName evidence="2">WIYLD domain-containing protein</fullName>
    </recommendedName>
</protein>
<evidence type="ECO:0000259" key="2">
    <source>
        <dbReference type="Pfam" id="PF10440"/>
    </source>
</evidence>